<sequence>MASSSHFLLLLSCFTYLVNIIQIQSFHLQPNAIVLPVLKDAPTLQYLTSIYHVSQSSAQELEQYWIGESKTCDVFPENGITGSSTRGQLVEGTVAVGSKADPLITTIDQFLFSCSPRFLLQGLASGARGILGLGRAPISLPSQLATAIGHHRKFLMCLSSSNGVVLSHNGPLDSIFGTETSRSSQIYTPFTGTSQDYFIEVKSIKINGNTLSLNVKGLTKLSTIVPYTTMESSIYATFSKAFMKAAASRNMTRVAPVAPFAHCFSSKGIDESAVPVIDLVLQSEMVKWRIYVSNSMIRMNQQEVMCLAFLDGGSDLTSSIVIGGFQLEDNLLDFDLATSMLGFASFRQTGCSNFIPDSVLKDSL</sequence>
<evidence type="ECO:0000313" key="2">
    <source>
        <dbReference type="Proteomes" id="UP001164539"/>
    </source>
</evidence>
<proteinExistence type="predicted"/>
<evidence type="ECO:0000313" key="1">
    <source>
        <dbReference type="EMBL" id="KAJ4722375.1"/>
    </source>
</evidence>
<dbReference type="EMBL" id="CM051396">
    <property type="protein sequence ID" value="KAJ4722375.1"/>
    <property type="molecule type" value="Genomic_DNA"/>
</dbReference>
<keyword evidence="2" id="KW-1185">Reference proteome</keyword>
<accession>A0ACC1YFE0</accession>
<name>A0ACC1YFE0_MELAZ</name>
<comment type="caution">
    <text evidence="1">The sequence shown here is derived from an EMBL/GenBank/DDBJ whole genome shotgun (WGS) entry which is preliminary data.</text>
</comment>
<reference evidence="1 2" key="1">
    <citation type="journal article" date="2023" name="Science">
        <title>Complex scaffold remodeling in plant triterpene biosynthesis.</title>
        <authorList>
            <person name="De La Pena R."/>
            <person name="Hodgson H."/>
            <person name="Liu J.C."/>
            <person name="Stephenson M.J."/>
            <person name="Martin A.C."/>
            <person name="Owen C."/>
            <person name="Harkess A."/>
            <person name="Leebens-Mack J."/>
            <person name="Jimenez L.E."/>
            <person name="Osbourn A."/>
            <person name="Sattely E.S."/>
        </authorList>
    </citation>
    <scope>NUCLEOTIDE SEQUENCE [LARGE SCALE GENOMIC DNA]</scope>
    <source>
        <strain evidence="2">cv. JPN11</strain>
        <tissue evidence="1">Leaf</tissue>
    </source>
</reference>
<gene>
    <name evidence="1" type="ORF">OWV82_005885</name>
</gene>
<dbReference type="Proteomes" id="UP001164539">
    <property type="component" value="Chromosome 3"/>
</dbReference>
<protein>
    <submittedName>
        <fullName evidence="1">Basic 7S globulin-like</fullName>
    </submittedName>
</protein>
<organism evidence="1 2">
    <name type="scientific">Melia azedarach</name>
    <name type="common">Chinaberry tree</name>
    <dbReference type="NCBI Taxonomy" id="155640"/>
    <lineage>
        <taxon>Eukaryota</taxon>
        <taxon>Viridiplantae</taxon>
        <taxon>Streptophyta</taxon>
        <taxon>Embryophyta</taxon>
        <taxon>Tracheophyta</taxon>
        <taxon>Spermatophyta</taxon>
        <taxon>Magnoliopsida</taxon>
        <taxon>eudicotyledons</taxon>
        <taxon>Gunneridae</taxon>
        <taxon>Pentapetalae</taxon>
        <taxon>rosids</taxon>
        <taxon>malvids</taxon>
        <taxon>Sapindales</taxon>
        <taxon>Meliaceae</taxon>
        <taxon>Melia</taxon>
    </lineage>
</organism>